<organism evidence="9 10">
    <name type="scientific">Allacma fusca</name>
    <dbReference type="NCBI Taxonomy" id="39272"/>
    <lineage>
        <taxon>Eukaryota</taxon>
        <taxon>Metazoa</taxon>
        <taxon>Ecdysozoa</taxon>
        <taxon>Arthropoda</taxon>
        <taxon>Hexapoda</taxon>
        <taxon>Collembola</taxon>
        <taxon>Symphypleona</taxon>
        <taxon>Sminthuridae</taxon>
        <taxon>Allacma</taxon>
    </lineage>
</organism>
<evidence type="ECO:0000256" key="1">
    <source>
        <dbReference type="ARBA" id="ARBA00004477"/>
    </source>
</evidence>
<dbReference type="Proteomes" id="UP000708208">
    <property type="component" value="Unassembled WGS sequence"/>
</dbReference>
<evidence type="ECO:0000256" key="6">
    <source>
        <dbReference type="ARBA" id="ARBA00023136"/>
    </source>
</evidence>
<dbReference type="OrthoDB" id="1716531at2759"/>
<gene>
    <name evidence="9" type="ORF">AFUS01_LOCUS14324</name>
</gene>
<feature type="transmembrane region" description="Helical" evidence="7">
    <location>
        <begin position="116"/>
        <end position="149"/>
    </location>
</feature>
<dbReference type="EMBL" id="CAJVCH010120995">
    <property type="protein sequence ID" value="CAG7725363.1"/>
    <property type="molecule type" value="Genomic_DNA"/>
</dbReference>
<evidence type="ECO:0000256" key="4">
    <source>
        <dbReference type="ARBA" id="ARBA00022824"/>
    </source>
</evidence>
<keyword evidence="6 7" id="KW-0472">Membrane</keyword>
<keyword evidence="5 7" id="KW-1133">Transmembrane helix</keyword>
<dbReference type="PANTHER" id="PTHR11009">
    <property type="entry name" value="DER1-LIKE PROTEIN, DERLIN"/>
    <property type="match status" value="1"/>
</dbReference>
<dbReference type="GO" id="GO:0006950">
    <property type="term" value="P:response to stress"/>
    <property type="evidence" value="ECO:0007669"/>
    <property type="project" value="UniProtKB-ARBA"/>
</dbReference>
<feature type="transmembrane region" description="Helical" evidence="7">
    <location>
        <begin position="72"/>
        <end position="95"/>
    </location>
</feature>
<feature type="region of interest" description="Disordered" evidence="8">
    <location>
        <begin position="234"/>
        <end position="280"/>
    </location>
</feature>
<keyword evidence="3 7" id="KW-0812">Transmembrane</keyword>
<comment type="similarity">
    <text evidence="2 7">Belongs to the derlin family.</text>
</comment>
<sequence>MVCTSREMEHSNCIQDFNMAHQNFWNTYMDIPPVTRGYTTACVLTTLAVHMELVSPYDLYFNPYLVFKHHQWWRLITNFLFFGTLSFNFVFNIIFTYRYCRTLEESSFRGRTSDFVMMFIFGAVATLVIAYFANLIFLGHAFTLMLVYVWSRRNPLVRMNFFGILNFQAPLLPLVILGFSLLLGNSVQIDLIGISVGHIYYFLEDVFPNQPGGFKILKTPGFLKAIFDPVEDDPNYNPLPEERPGGFQWGAAANEGANADNEAPAANNGDPDDQGPRQRF</sequence>
<evidence type="ECO:0000313" key="9">
    <source>
        <dbReference type="EMBL" id="CAG7725363.1"/>
    </source>
</evidence>
<evidence type="ECO:0000256" key="5">
    <source>
        <dbReference type="ARBA" id="ARBA00022989"/>
    </source>
</evidence>
<evidence type="ECO:0000256" key="7">
    <source>
        <dbReference type="RuleBase" id="RU363059"/>
    </source>
</evidence>
<feature type="transmembrane region" description="Helical" evidence="7">
    <location>
        <begin position="161"/>
        <end position="183"/>
    </location>
</feature>
<comment type="subcellular location">
    <subcellularLocation>
        <location evidence="1 7">Endoplasmic reticulum membrane</location>
        <topology evidence="1 7">Multi-pass membrane protein</topology>
    </subcellularLocation>
</comment>
<accession>A0A8J2JWH7</accession>
<dbReference type="InterPro" id="IPR007599">
    <property type="entry name" value="DER1"/>
</dbReference>
<evidence type="ECO:0000256" key="2">
    <source>
        <dbReference type="ARBA" id="ARBA00008917"/>
    </source>
</evidence>
<keyword evidence="10" id="KW-1185">Reference proteome</keyword>
<protein>
    <recommendedName>
        <fullName evidence="7">Derlin</fullName>
    </recommendedName>
</protein>
<name>A0A8J2JWH7_9HEXA</name>
<keyword evidence="4 7" id="KW-0256">Endoplasmic reticulum</keyword>
<comment type="caution">
    <text evidence="7">Lacks conserved residue(s) required for the propagation of feature annotation.</text>
</comment>
<reference evidence="9" key="1">
    <citation type="submission" date="2021-06" db="EMBL/GenBank/DDBJ databases">
        <authorList>
            <person name="Hodson N. C."/>
            <person name="Mongue J. A."/>
            <person name="Jaron S. K."/>
        </authorList>
    </citation>
    <scope>NUCLEOTIDE SEQUENCE</scope>
</reference>
<evidence type="ECO:0000256" key="3">
    <source>
        <dbReference type="ARBA" id="ARBA00022692"/>
    </source>
</evidence>
<feature type="compositionally biased region" description="Low complexity" evidence="8">
    <location>
        <begin position="251"/>
        <end position="269"/>
    </location>
</feature>
<dbReference type="GO" id="GO:0005789">
    <property type="term" value="C:endoplasmic reticulum membrane"/>
    <property type="evidence" value="ECO:0007669"/>
    <property type="project" value="UniProtKB-SubCell"/>
</dbReference>
<comment type="function">
    <text evidence="7">May be involved in the degradation of misfolded endoplasmic reticulum (ER) luminal proteins.</text>
</comment>
<dbReference type="AlphaFoldDB" id="A0A8J2JWH7"/>
<dbReference type="Pfam" id="PF04511">
    <property type="entry name" value="DER1"/>
    <property type="match status" value="1"/>
</dbReference>
<evidence type="ECO:0000256" key="8">
    <source>
        <dbReference type="SAM" id="MobiDB-lite"/>
    </source>
</evidence>
<proteinExistence type="inferred from homology"/>
<comment type="caution">
    <text evidence="9">The sequence shown here is derived from an EMBL/GenBank/DDBJ whole genome shotgun (WGS) entry which is preliminary data.</text>
</comment>
<evidence type="ECO:0000313" key="10">
    <source>
        <dbReference type="Proteomes" id="UP000708208"/>
    </source>
</evidence>